<dbReference type="Proteomes" id="UP001244341">
    <property type="component" value="Chromosome 6b"/>
</dbReference>
<dbReference type="InterPro" id="IPR032675">
    <property type="entry name" value="LRR_dom_sf"/>
</dbReference>
<dbReference type="Pfam" id="PF13516">
    <property type="entry name" value="LRR_6"/>
    <property type="match status" value="4"/>
</dbReference>
<accession>A0ABY8U2X8</accession>
<dbReference type="InterPro" id="IPR006553">
    <property type="entry name" value="Leu-rich_rpt_Cys-con_subtyp"/>
</dbReference>
<evidence type="ECO:0000256" key="2">
    <source>
        <dbReference type="ARBA" id="ARBA00022490"/>
    </source>
</evidence>
<keyword evidence="5" id="KW-1185">Reference proteome</keyword>
<keyword evidence="3" id="KW-0206">Cytoskeleton</keyword>
<dbReference type="SMART" id="SM00367">
    <property type="entry name" value="LRR_CC"/>
    <property type="match status" value="3"/>
</dbReference>
<gene>
    <name evidence="4" type="ORF">OEZ85_002351</name>
</gene>
<protein>
    <recommendedName>
        <fullName evidence="6">RNI-like protein</fullName>
    </recommendedName>
</protein>
<evidence type="ECO:0008006" key="6">
    <source>
        <dbReference type="Google" id="ProtNLM"/>
    </source>
</evidence>
<dbReference type="Gene3D" id="3.80.10.10">
    <property type="entry name" value="Ribonuclease Inhibitor"/>
    <property type="match status" value="1"/>
</dbReference>
<evidence type="ECO:0000313" key="4">
    <source>
        <dbReference type="EMBL" id="WIA15734.1"/>
    </source>
</evidence>
<name>A0ABY8U2X8_TETOB</name>
<evidence type="ECO:0000256" key="1">
    <source>
        <dbReference type="ARBA" id="ARBA00004430"/>
    </source>
</evidence>
<dbReference type="InterPro" id="IPR052410">
    <property type="entry name" value="DRC5"/>
</dbReference>
<dbReference type="EMBL" id="CP126213">
    <property type="protein sequence ID" value="WIA15734.1"/>
    <property type="molecule type" value="Genomic_DNA"/>
</dbReference>
<dbReference type="SMART" id="SM00368">
    <property type="entry name" value="LRR_RI"/>
    <property type="match status" value="4"/>
</dbReference>
<keyword evidence="2" id="KW-0963">Cytoplasm</keyword>
<reference evidence="4 5" key="1">
    <citation type="submission" date="2023-05" db="EMBL/GenBank/DDBJ databases">
        <title>A 100% complete, gapless, phased diploid assembly of the Scenedesmus obliquus UTEX 3031 genome.</title>
        <authorList>
            <person name="Biondi T.C."/>
            <person name="Hanschen E.R."/>
            <person name="Kwon T."/>
            <person name="Eng W."/>
            <person name="Kruse C.P.S."/>
            <person name="Koehler S.I."/>
            <person name="Kunde Y."/>
            <person name="Gleasner C.D."/>
            <person name="You Mak K.T."/>
            <person name="Polle J."/>
            <person name="Hovde B.T."/>
            <person name="Starkenburg S.R."/>
        </authorList>
    </citation>
    <scope>NUCLEOTIDE SEQUENCE [LARGE SCALE GENOMIC DNA]</scope>
    <source>
        <strain evidence="4 5">DOE0152z</strain>
    </source>
</reference>
<proteinExistence type="predicted"/>
<comment type="subcellular location">
    <subcellularLocation>
        <location evidence="1">Cytoplasm</location>
        <location evidence="1">Cytoskeleton</location>
        <location evidence="1">Cilium axoneme</location>
    </subcellularLocation>
</comment>
<dbReference type="PANTHER" id="PTHR24107">
    <property type="entry name" value="YNEIN REGULATORY COMPLEX SUBUNIT 5"/>
    <property type="match status" value="1"/>
</dbReference>
<evidence type="ECO:0000313" key="5">
    <source>
        <dbReference type="Proteomes" id="UP001244341"/>
    </source>
</evidence>
<dbReference type="SUPFAM" id="SSF52047">
    <property type="entry name" value="RNI-like"/>
    <property type="match status" value="1"/>
</dbReference>
<evidence type="ECO:0000256" key="3">
    <source>
        <dbReference type="ARBA" id="ARBA00023212"/>
    </source>
</evidence>
<dbReference type="InterPro" id="IPR001611">
    <property type="entry name" value="Leu-rich_rpt"/>
</dbReference>
<sequence>MAPAAAPETPEQALTIALDHWGTLRTWRALYGTNKQLNGLLAQRARHITFRTLADAIGVLSRPPWIVNAQQRGSVLVVGRPLHSSAAAAAAAAAAGSSDLIVVCEQTVSRHSIRPLPGIASLLPELHALHLKLSGVTCSIAPMRCIAAAAASWPQLHTLSLDNLEHGKGVNAAAVQQLQQAMASWKNLKQLGLRIGMMSVHRSAIIRTARESCQQLQVLKLRFSWAASPSVDDICGSWPQLKTLDIGDNCFGDVAGLAAAVASCPLLEELDMSGNIIGDDGATQIAAAVASCPLLKKLGLGNNSIGDAGVAQLATAVAASCPLLERLDLRHNRIGTAGMTQLATALPNVYTGLRDLRRIIGLLDMVRLTDDADIAMPLVVGKLRPYVDGLVLAVSSLDPVA</sequence>
<organism evidence="4 5">
    <name type="scientific">Tetradesmus obliquus</name>
    <name type="common">Green alga</name>
    <name type="synonym">Acutodesmus obliquus</name>
    <dbReference type="NCBI Taxonomy" id="3088"/>
    <lineage>
        <taxon>Eukaryota</taxon>
        <taxon>Viridiplantae</taxon>
        <taxon>Chlorophyta</taxon>
        <taxon>core chlorophytes</taxon>
        <taxon>Chlorophyceae</taxon>
        <taxon>CS clade</taxon>
        <taxon>Sphaeropleales</taxon>
        <taxon>Scenedesmaceae</taxon>
        <taxon>Tetradesmus</taxon>
    </lineage>
</organism>
<dbReference type="PANTHER" id="PTHR24107:SF2">
    <property type="entry name" value="NLR FAMILY CARD DOMAIN CONTAINING 3"/>
    <property type="match status" value="1"/>
</dbReference>